<dbReference type="InterPro" id="IPR007197">
    <property type="entry name" value="rSAM"/>
</dbReference>
<protein>
    <submittedName>
        <fullName evidence="5">Radical SAM domain protein</fullName>
    </submittedName>
</protein>
<evidence type="ECO:0000259" key="4">
    <source>
        <dbReference type="SMART" id="SM00305"/>
    </source>
</evidence>
<sequence length="327" mass="35716">PAITRKRNIEGQAIKNDADLRVQSIEPLGPMTLFDITTGTGDFIADGVVSHNCYARPTHEYLGLSAGLDFESKVLVKEDAPELLRRQLSSPRWEPKVLSMSGVTDPYQPVEKKLGITRGCLKVLAEFRNPVVVVTKNHLVTRDIDLLSGLAGHGASAVAVSLTTLDDDLRRIMEPRTSRPVRRLAAIRKLAEAGIPVGVMMAPVIPGLNDHELPNLLASAADAGASFAGYVPVRLPGAVAPLFEDWLDRHFPDRKEKVLNRIRSMRGGRLNDPEFGSRMRGGGVYAEHVSRLFGVSCRRAGIERGRFPKLSTASFRKDGGVQPGLFE</sequence>
<dbReference type="GO" id="GO:0051536">
    <property type="term" value="F:iron-sulfur cluster binding"/>
    <property type="evidence" value="ECO:0007669"/>
    <property type="project" value="UniProtKB-KW"/>
</dbReference>
<dbReference type="SUPFAM" id="SSF51294">
    <property type="entry name" value="Hedgehog/intein (Hint) domain"/>
    <property type="match status" value="1"/>
</dbReference>
<dbReference type="InterPro" id="IPR058240">
    <property type="entry name" value="rSAM_sf"/>
</dbReference>
<dbReference type="InterPro" id="IPR030934">
    <property type="entry name" value="Intein_C"/>
</dbReference>
<dbReference type="SUPFAM" id="SSF102114">
    <property type="entry name" value="Radical SAM enzymes"/>
    <property type="match status" value="1"/>
</dbReference>
<dbReference type="EMBL" id="CADCUW010000384">
    <property type="protein sequence ID" value="CAA9430514.1"/>
    <property type="molecule type" value="Genomic_DNA"/>
</dbReference>
<dbReference type="InterPro" id="IPR003586">
    <property type="entry name" value="Hint_dom_C"/>
</dbReference>
<dbReference type="PROSITE" id="PS50818">
    <property type="entry name" value="INTEIN_C_TER"/>
    <property type="match status" value="1"/>
</dbReference>
<feature type="non-terminal residue" evidence="5">
    <location>
        <position position="1"/>
    </location>
</feature>
<dbReference type="PANTHER" id="PTHR43432">
    <property type="entry name" value="SLR0285 PROTEIN"/>
    <property type="match status" value="1"/>
</dbReference>
<gene>
    <name evidence="5" type="ORF">AVDCRST_MAG01-01-2894</name>
</gene>
<organism evidence="5">
    <name type="scientific">uncultured Rubrobacteraceae bacterium</name>
    <dbReference type="NCBI Taxonomy" id="349277"/>
    <lineage>
        <taxon>Bacteria</taxon>
        <taxon>Bacillati</taxon>
        <taxon>Actinomycetota</taxon>
        <taxon>Rubrobacteria</taxon>
        <taxon>Rubrobacterales</taxon>
        <taxon>Rubrobacteraceae</taxon>
        <taxon>environmental samples</taxon>
    </lineage>
</organism>
<name>A0A6J4Q2S0_9ACTN</name>
<dbReference type="InterPro" id="IPR040086">
    <property type="entry name" value="MJ0683-like"/>
</dbReference>
<keyword evidence="3" id="KW-0411">Iron-sulfur</keyword>
<dbReference type="NCBIfam" id="NF033668">
    <property type="entry name" value="rSAM_PA0069"/>
    <property type="match status" value="1"/>
</dbReference>
<dbReference type="Pfam" id="PF04055">
    <property type="entry name" value="Radical_SAM"/>
    <property type="match status" value="1"/>
</dbReference>
<dbReference type="PANTHER" id="PTHR43432:SF3">
    <property type="entry name" value="SLR0285 PROTEIN"/>
    <property type="match status" value="1"/>
</dbReference>
<evidence type="ECO:0000256" key="3">
    <source>
        <dbReference type="ARBA" id="ARBA00023014"/>
    </source>
</evidence>
<reference evidence="5" key="1">
    <citation type="submission" date="2020-02" db="EMBL/GenBank/DDBJ databases">
        <authorList>
            <person name="Meier V. D."/>
        </authorList>
    </citation>
    <scope>NUCLEOTIDE SEQUENCE</scope>
    <source>
        <strain evidence="5">AVDCRST_MAG01</strain>
    </source>
</reference>
<dbReference type="GO" id="GO:0003824">
    <property type="term" value="F:catalytic activity"/>
    <property type="evidence" value="ECO:0007669"/>
    <property type="project" value="InterPro"/>
</dbReference>
<keyword evidence="2" id="KW-0408">Iron</keyword>
<accession>A0A6J4Q2S0</accession>
<keyword evidence="1" id="KW-0479">Metal-binding</keyword>
<evidence type="ECO:0000256" key="1">
    <source>
        <dbReference type="ARBA" id="ARBA00022723"/>
    </source>
</evidence>
<dbReference type="SMART" id="SM00305">
    <property type="entry name" value="HintC"/>
    <property type="match status" value="1"/>
</dbReference>
<dbReference type="CDD" id="cd01335">
    <property type="entry name" value="Radical_SAM"/>
    <property type="match status" value="1"/>
</dbReference>
<evidence type="ECO:0000313" key="5">
    <source>
        <dbReference type="EMBL" id="CAA9430514.1"/>
    </source>
</evidence>
<proteinExistence type="predicted"/>
<dbReference type="AlphaFoldDB" id="A0A6J4Q2S0"/>
<evidence type="ECO:0000256" key="2">
    <source>
        <dbReference type="ARBA" id="ARBA00023004"/>
    </source>
</evidence>
<dbReference type="InterPro" id="IPR036844">
    <property type="entry name" value="Hint_dom_sf"/>
</dbReference>
<feature type="domain" description="Hint" evidence="4">
    <location>
        <begin position="17"/>
        <end position="58"/>
    </location>
</feature>
<dbReference type="GO" id="GO:0046872">
    <property type="term" value="F:metal ion binding"/>
    <property type="evidence" value="ECO:0007669"/>
    <property type="project" value="UniProtKB-KW"/>
</dbReference>
<dbReference type="Gene3D" id="3.80.30.30">
    <property type="match status" value="1"/>
</dbReference>